<dbReference type="PANTHER" id="PTHR48083:SF19">
    <property type="entry name" value="FLAVIN-DEPENDENT MONOOXYGENASE, OXYGENASE SUBUNIT HSAA"/>
    <property type="match status" value="1"/>
</dbReference>
<dbReference type="InterPro" id="IPR006091">
    <property type="entry name" value="Acyl-CoA_Oxase/DH_mid-dom"/>
</dbReference>
<dbReference type="GO" id="GO:0003995">
    <property type="term" value="F:acyl-CoA dehydrogenase activity"/>
    <property type="evidence" value="ECO:0007669"/>
    <property type="project" value="TreeGrafter"/>
</dbReference>
<evidence type="ECO:0000313" key="5">
    <source>
        <dbReference type="EMBL" id="AII10964.1"/>
    </source>
</evidence>
<evidence type="ECO:0000259" key="4">
    <source>
        <dbReference type="Pfam" id="PF08028"/>
    </source>
</evidence>
<keyword evidence="1" id="KW-0285">Flavoprotein</keyword>
<keyword evidence="5" id="KW-0614">Plasmid</keyword>
<dbReference type="PIRSF" id="PIRSF016578">
    <property type="entry name" value="HsaA"/>
    <property type="match status" value="1"/>
</dbReference>
<dbReference type="Gene3D" id="2.40.110.10">
    <property type="entry name" value="Butyryl-CoA Dehydrogenase, subunit A, domain 2"/>
    <property type="match status" value="1"/>
</dbReference>
<gene>
    <name evidence="5" type="ORF">EP51_43390</name>
</gene>
<evidence type="ECO:0000256" key="2">
    <source>
        <dbReference type="ARBA" id="ARBA00023002"/>
    </source>
</evidence>
<dbReference type="SUPFAM" id="SSF47203">
    <property type="entry name" value="Acyl-CoA dehydrogenase C-terminal domain-like"/>
    <property type="match status" value="1"/>
</dbReference>
<dbReference type="InterPro" id="IPR037069">
    <property type="entry name" value="AcylCoA_DH/ox_N_sf"/>
</dbReference>
<dbReference type="GO" id="GO:0033539">
    <property type="term" value="P:fatty acid beta-oxidation using acyl-CoA dehydrogenase"/>
    <property type="evidence" value="ECO:0007669"/>
    <property type="project" value="TreeGrafter"/>
</dbReference>
<evidence type="ECO:0008006" key="7">
    <source>
        <dbReference type="Google" id="ProtNLM"/>
    </source>
</evidence>
<organism evidence="5 6">
    <name type="scientific">Rhodococcus opacus</name>
    <name type="common">Nocardia opaca</name>
    <dbReference type="NCBI Taxonomy" id="37919"/>
    <lineage>
        <taxon>Bacteria</taxon>
        <taxon>Bacillati</taxon>
        <taxon>Actinomycetota</taxon>
        <taxon>Actinomycetes</taxon>
        <taxon>Mycobacteriales</taxon>
        <taxon>Nocardiaceae</taxon>
        <taxon>Rhodococcus</taxon>
    </lineage>
</organism>
<dbReference type="Gene3D" id="1.20.140.10">
    <property type="entry name" value="Butyryl-CoA Dehydrogenase, subunit A, domain 3"/>
    <property type="match status" value="1"/>
</dbReference>
<evidence type="ECO:0000259" key="3">
    <source>
        <dbReference type="Pfam" id="PF02770"/>
    </source>
</evidence>
<dbReference type="InterPro" id="IPR013107">
    <property type="entry name" value="Acyl-CoA_DH_C"/>
</dbReference>
<dbReference type="AlphaFoldDB" id="A0A076F5K7"/>
<name>A0A076F5K7_RHOOP</name>
<keyword evidence="2" id="KW-0560">Oxidoreductase</keyword>
<dbReference type="Gene3D" id="1.10.540.10">
    <property type="entry name" value="Acyl-CoA dehydrogenase/oxidase, N-terminal domain"/>
    <property type="match status" value="1"/>
</dbReference>
<evidence type="ECO:0000313" key="6">
    <source>
        <dbReference type="Proteomes" id="UP000028488"/>
    </source>
</evidence>
<dbReference type="SUPFAM" id="SSF56645">
    <property type="entry name" value="Acyl-CoA dehydrogenase NM domain-like"/>
    <property type="match status" value="1"/>
</dbReference>
<dbReference type="EMBL" id="CP008949">
    <property type="protein sequence ID" value="AII10964.1"/>
    <property type="molecule type" value="Genomic_DNA"/>
</dbReference>
<dbReference type="Proteomes" id="UP000028488">
    <property type="component" value="Plasmid pPDG2"/>
</dbReference>
<dbReference type="GO" id="GO:0005737">
    <property type="term" value="C:cytoplasm"/>
    <property type="evidence" value="ECO:0007669"/>
    <property type="project" value="TreeGrafter"/>
</dbReference>
<geneLocation type="plasmid" evidence="5 6">
    <name>pPDG2</name>
</geneLocation>
<dbReference type="GO" id="GO:0050660">
    <property type="term" value="F:flavin adenine dinucleotide binding"/>
    <property type="evidence" value="ECO:0007669"/>
    <property type="project" value="InterPro"/>
</dbReference>
<protein>
    <recommendedName>
        <fullName evidence="7">Acyl-CoA dehydrogenase</fullName>
    </recommendedName>
</protein>
<dbReference type="Pfam" id="PF08028">
    <property type="entry name" value="Acyl-CoA_dh_2"/>
    <property type="match status" value="1"/>
</dbReference>
<dbReference type="Pfam" id="PF02770">
    <property type="entry name" value="Acyl-CoA_dh_M"/>
    <property type="match status" value="1"/>
</dbReference>
<accession>A0A076F5K7</accession>
<dbReference type="InterPro" id="IPR036250">
    <property type="entry name" value="AcylCo_DH-like_C"/>
</dbReference>
<dbReference type="InterPro" id="IPR009100">
    <property type="entry name" value="AcylCoA_DH/oxidase_NM_dom_sf"/>
</dbReference>
<dbReference type="GO" id="GO:0016712">
    <property type="term" value="F:oxidoreductase activity, acting on paired donors, with incorporation or reduction of molecular oxygen, reduced flavin or flavoprotein as one donor, and incorporation of one atom of oxygen"/>
    <property type="evidence" value="ECO:0007669"/>
    <property type="project" value="TreeGrafter"/>
</dbReference>
<reference evidence="5 6" key="1">
    <citation type="submission" date="2014-07" db="EMBL/GenBank/DDBJ databases">
        <title>Genome Sequence of Rhodococcus opacus Strain R7, a Biodegrader of Mono- and Polycyclic Aromatic Hydrocarbons.</title>
        <authorList>
            <person name="Di Gennaro P."/>
            <person name="Zampolli J."/>
            <person name="Presti I."/>
            <person name="Cappelletti M."/>
            <person name="D'Ursi P."/>
            <person name="Orro A."/>
            <person name="Mezzelani A."/>
            <person name="Milanesi L."/>
        </authorList>
    </citation>
    <scope>NUCLEOTIDE SEQUENCE [LARGE SCALE GENOMIC DNA]</scope>
    <source>
        <strain evidence="5 6">R7</strain>
        <plasmid evidence="5">pPDG2</plasmid>
    </source>
</reference>
<proteinExistence type="predicted"/>
<dbReference type="PANTHER" id="PTHR48083">
    <property type="entry name" value="MEDIUM-CHAIN SPECIFIC ACYL-COA DEHYDROGENASE, MITOCHONDRIAL-RELATED"/>
    <property type="match status" value="1"/>
</dbReference>
<sequence>MSPQIAHVGSPRLRGLVSHIGRGAVERDREARAPFTEFALLKQARIGALRLPRDAGGGGATLPELFALVIDLGEADPNVAHSLRNHFQFLEGLIRRPHADNGPWIEHALAGRLFGQAATEVAHQKAGGFAEEFDTTTDRTDAGLRLNGTKYYSTGNLYADLIVVASRGPDGGPARLVVPSDRPGVIIERDWDGIGQRFTGSGTTRFVDVPVLDSDFLSVGTLFGDAPPYLATFPQLYLTAVITGILRRASRDAADLVRSKQRSFYHAAGDTPVEDPILQETVGYLSSQAYVAEAAVLTAAAALEEATNAHGTEKEYSLAVEAALKAAKAKVVIDEQAMRATAEFLFDVGGGTAVRQSAHLDRHWRNIRTIASHNPRTYKAKAIGNYDINGTALPNAGYF</sequence>
<feature type="domain" description="Acyl-CoA oxidase/dehydrogenase middle" evidence="3">
    <location>
        <begin position="124"/>
        <end position="209"/>
    </location>
</feature>
<dbReference type="InterPro" id="IPR050741">
    <property type="entry name" value="Acyl-CoA_dehydrogenase"/>
</dbReference>
<feature type="domain" description="Acyl-CoA dehydrogenase C-terminal" evidence="4">
    <location>
        <begin position="238"/>
        <end position="373"/>
    </location>
</feature>
<dbReference type="InterPro" id="IPR046373">
    <property type="entry name" value="Acyl-CoA_Oxase/DH_mid-dom_sf"/>
</dbReference>
<evidence type="ECO:0000256" key="1">
    <source>
        <dbReference type="ARBA" id="ARBA00022630"/>
    </source>
</evidence>